<protein>
    <submittedName>
        <fullName evidence="4">NifU-like protein</fullName>
    </submittedName>
</protein>
<keyword evidence="5" id="KW-1185">Reference proteome</keyword>
<evidence type="ECO:0000313" key="4">
    <source>
        <dbReference type="EMBL" id="EEZ61390.1"/>
    </source>
</evidence>
<accession>D0WFX7</accession>
<dbReference type="Pfam" id="PF01106">
    <property type="entry name" value="NifU"/>
    <property type="match status" value="1"/>
</dbReference>
<dbReference type="InterPro" id="IPR034904">
    <property type="entry name" value="FSCA_dom_sf"/>
</dbReference>
<dbReference type="AlphaFoldDB" id="D0WFX7"/>
<gene>
    <name evidence="4" type="ORF">HMPREF0762_00727</name>
</gene>
<dbReference type="SUPFAM" id="SSF117916">
    <property type="entry name" value="Fe-S cluster assembly (FSCA) domain-like"/>
    <property type="match status" value="1"/>
</dbReference>
<dbReference type="RefSeq" id="WP_006361976.1">
    <property type="nucleotide sequence ID" value="NZ_GG700630.1"/>
</dbReference>
<dbReference type="eggNOG" id="COG0694">
    <property type="taxonomic scope" value="Bacteria"/>
</dbReference>
<organism evidence="4 5">
    <name type="scientific">Slackia exigua (strain ATCC 700122 / DSM 15923 / CIP 105133 / JCM 11022 / KCTC 5966 / S-7)</name>
    <dbReference type="NCBI Taxonomy" id="649764"/>
    <lineage>
        <taxon>Bacteria</taxon>
        <taxon>Bacillati</taxon>
        <taxon>Actinomycetota</taxon>
        <taxon>Coriobacteriia</taxon>
        <taxon>Eggerthellales</taxon>
        <taxon>Eggerthellaceae</taxon>
        <taxon>Slackia</taxon>
    </lineage>
</organism>
<dbReference type="STRING" id="649764.HMPREF0762_00727"/>
<proteinExistence type="inferred from homology"/>
<dbReference type="GO" id="GO:0005506">
    <property type="term" value="F:iron ion binding"/>
    <property type="evidence" value="ECO:0007669"/>
    <property type="project" value="InterPro"/>
</dbReference>
<feature type="domain" description="NIF system FeS cluster assembly NifU C-terminal" evidence="3">
    <location>
        <begin position="8"/>
        <end position="74"/>
    </location>
</feature>
<dbReference type="Proteomes" id="UP000006001">
    <property type="component" value="Unassembled WGS sequence"/>
</dbReference>
<comment type="function">
    <text evidence="2">May be involved in the formation or repair of [Fe-S] clusters present in iron-sulfur proteins.</text>
</comment>
<evidence type="ECO:0000313" key="5">
    <source>
        <dbReference type="Proteomes" id="UP000006001"/>
    </source>
</evidence>
<dbReference type="InterPro" id="IPR001075">
    <property type="entry name" value="NIF_FeS_clus_asmbl_NifU_C"/>
</dbReference>
<dbReference type="GO" id="GO:0016226">
    <property type="term" value="P:iron-sulfur cluster assembly"/>
    <property type="evidence" value="ECO:0007669"/>
    <property type="project" value="InterPro"/>
</dbReference>
<dbReference type="EMBL" id="ACUX02000006">
    <property type="protein sequence ID" value="EEZ61390.1"/>
    <property type="molecule type" value="Genomic_DNA"/>
</dbReference>
<dbReference type="PANTHER" id="PTHR11178:SF25">
    <property type="entry name" value="NIFU-LIKE PROTEIN 3, CHLOROPLASTIC"/>
    <property type="match status" value="1"/>
</dbReference>
<name>D0WFX7_SLAES</name>
<dbReference type="OrthoDB" id="9798220at2"/>
<sequence>MEIDKKRVSRVLDMVRPSLQADGGDLELVDITDDGIVRVRLQGACNGCALSSLTIANGVERILKEHVPEVAKVISI</sequence>
<evidence type="ECO:0000259" key="3">
    <source>
        <dbReference type="Pfam" id="PF01106"/>
    </source>
</evidence>
<comment type="caution">
    <text evidence="4">The sequence shown here is derived from an EMBL/GenBank/DDBJ whole genome shotgun (WGS) entry which is preliminary data.</text>
</comment>
<dbReference type="PANTHER" id="PTHR11178">
    <property type="entry name" value="IRON-SULFUR CLUSTER SCAFFOLD PROTEIN NFU-RELATED"/>
    <property type="match status" value="1"/>
</dbReference>
<evidence type="ECO:0000256" key="1">
    <source>
        <dbReference type="ARBA" id="ARBA00006420"/>
    </source>
</evidence>
<dbReference type="GeneID" id="85007320"/>
<evidence type="ECO:0000256" key="2">
    <source>
        <dbReference type="ARBA" id="ARBA00049958"/>
    </source>
</evidence>
<comment type="similarity">
    <text evidence="1">Belongs to the NifU family.</text>
</comment>
<dbReference type="Gene3D" id="3.30.300.130">
    <property type="entry name" value="Fe-S cluster assembly (FSCA)"/>
    <property type="match status" value="1"/>
</dbReference>
<dbReference type="GO" id="GO:0051536">
    <property type="term" value="F:iron-sulfur cluster binding"/>
    <property type="evidence" value="ECO:0007669"/>
    <property type="project" value="InterPro"/>
</dbReference>
<reference evidence="4" key="1">
    <citation type="submission" date="2009-10" db="EMBL/GenBank/DDBJ databases">
        <authorList>
            <person name="Weinstock G."/>
            <person name="Sodergren E."/>
            <person name="Clifton S."/>
            <person name="Fulton L."/>
            <person name="Fulton B."/>
            <person name="Courtney L."/>
            <person name="Fronick C."/>
            <person name="Harrison M."/>
            <person name="Strong C."/>
            <person name="Farmer C."/>
            <person name="Delahaunty K."/>
            <person name="Markovic C."/>
            <person name="Hall O."/>
            <person name="Minx P."/>
            <person name="Tomlinson C."/>
            <person name="Mitreva M."/>
            <person name="Nelson J."/>
            <person name="Hou S."/>
            <person name="Wollam A."/>
            <person name="Pepin K.H."/>
            <person name="Johnson M."/>
            <person name="Bhonagiri V."/>
            <person name="Nash W.E."/>
            <person name="Warren W."/>
            <person name="Chinwalla A."/>
            <person name="Mardis E.R."/>
            <person name="Wilson R.K."/>
        </authorList>
    </citation>
    <scope>NUCLEOTIDE SEQUENCE [LARGE SCALE GENOMIC DNA]</scope>
    <source>
        <strain evidence="4">ATCC 700122</strain>
    </source>
</reference>
<dbReference type="HOGENOM" id="CLU_060555_4_2_11"/>